<accession>A0A1B2HPY8</accession>
<dbReference type="GO" id="GO:0004497">
    <property type="term" value="F:monooxygenase activity"/>
    <property type="evidence" value="ECO:0007669"/>
    <property type="project" value="UniProtKB-KW"/>
</dbReference>
<dbReference type="FunFam" id="1.10.630.10:FF:000018">
    <property type="entry name" value="Cytochrome P450 monooxygenase"/>
    <property type="match status" value="1"/>
</dbReference>
<evidence type="ECO:0000313" key="9">
    <source>
        <dbReference type="Proteomes" id="UP000093053"/>
    </source>
</evidence>
<dbReference type="PRINTS" id="PR00385">
    <property type="entry name" value="P450"/>
</dbReference>
<keyword evidence="3 7" id="KW-0479">Metal-binding</keyword>
<sequence>MTQLAGQPLPLACFDPSAPEVQRDPYPHYDRLLREDPVHRGVNGIWFVSRYDDVRTVLGEDRLVRQGIRDFWSQLVGPGPLSGILSRTVLFQDEPDHTRLRTLIMPAFAPRALRALEAEIDRLVAELVGQDAGELDVINDVAYPLALGVISTVLGLPAHDRDRLRAWSLRIGPTLDLAAGPAEIADGQAAMAELTGYLTDLVDTRPASGDLLGILCADGDTSREEIIAMVVTLIFAGHETVTNQIGNGVLALAAHPEQLELLRSRPGLVPGAVEEILRYDSSVQSNSRQLADDLELGGKTLRRGELVVALMGAANRDPARYAEPGRFDVTRTGVHPLSFGSGMRHCVGAVLARLELVAAFRALVRLPGWRLPTDPDALQYQRSTMFRGVLSLPLAHEAQTPRRTP</sequence>
<dbReference type="OrthoDB" id="502624at2"/>
<evidence type="ECO:0000256" key="3">
    <source>
        <dbReference type="ARBA" id="ARBA00022723"/>
    </source>
</evidence>
<dbReference type="EMBL" id="CP016793">
    <property type="protein sequence ID" value="ANZ39796.1"/>
    <property type="molecule type" value="Genomic_DNA"/>
</dbReference>
<evidence type="ECO:0000256" key="2">
    <source>
        <dbReference type="ARBA" id="ARBA00022617"/>
    </source>
</evidence>
<dbReference type="InterPro" id="IPR017972">
    <property type="entry name" value="Cyt_P450_CS"/>
</dbReference>
<dbReference type="PROSITE" id="PS00086">
    <property type="entry name" value="CYTOCHROME_P450"/>
    <property type="match status" value="1"/>
</dbReference>
<dbReference type="SUPFAM" id="SSF48264">
    <property type="entry name" value="Cytochrome P450"/>
    <property type="match status" value="1"/>
</dbReference>
<evidence type="ECO:0000256" key="5">
    <source>
        <dbReference type="ARBA" id="ARBA00023004"/>
    </source>
</evidence>
<dbReference type="InterPro" id="IPR036396">
    <property type="entry name" value="Cyt_P450_sf"/>
</dbReference>
<dbReference type="PRINTS" id="PR00359">
    <property type="entry name" value="BP450"/>
</dbReference>
<dbReference type="Gene3D" id="1.10.630.10">
    <property type="entry name" value="Cytochrome P450"/>
    <property type="match status" value="1"/>
</dbReference>
<evidence type="ECO:0008006" key="10">
    <source>
        <dbReference type="Google" id="ProtNLM"/>
    </source>
</evidence>
<dbReference type="AlphaFoldDB" id="A0A1B2HPY8"/>
<dbReference type="Proteomes" id="UP000093053">
    <property type="component" value="Chromosome"/>
</dbReference>
<evidence type="ECO:0000313" key="8">
    <source>
        <dbReference type="EMBL" id="ANZ39796.1"/>
    </source>
</evidence>
<dbReference type="Pfam" id="PF00067">
    <property type="entry name" value="p450"/>
    <property type="match status" value="1"/>
</dbReference>
<dbReference type="PANTHER" id="PTHR46696:SF1">
    <property type="entry name" value="CYTOCHROME P450 YJIB-RELATED"/>
    <property type="match status" value="1"/>
</dbReference>
<evidence type="ECO:0000256" key="1">
    <source>
        <dbReference type="ARBA" id="ARBA00010617"/>
    </source>
</evidence>
<keyword evidence="9" id="KW-1185">Reference proteome</keyword>
<dbReference type="CDD" id="cd20625">
    <property type="entry name" value="CYP164-like"/>
    <property type="match status" value="1"/>
</dbReference>
<dbReference type="GO" id="GO:0016705">
    <property type="term" value="F:oxidoreductase activity, acting on paired donors, with incorporation or reduction of molecular oxygen"/>
    <property type="evidence" value="ECO:0007669"/>
    <property type="project" value="InterPro"/>
</dbReference>
<dbReference type="InterPro" id="IPR001128">
    <property type="entry name" value="Cyt_P450"/>
</dbReference>
<dbReference type="InterPro" id="IPR002397">
    <property type="entry name" value="Cyt_P450_B"/>
</dbReference>
<evidence type="ECO:0000256" key="6">
    <source>
        <dbReference type="ARBA" id="ARBA00023033"/>
    </source>
</evidence>
<organism evidence="8 9">
    <name type="scientific">Lentzea guizhouensis</name>
    <dbReference type="NCBI Taxonomy" id="1586287"/>
    <lineage>
        <taxon>Bacteria</taxon>
        <taxon>Bacillati</taxon>
        <taxon>Actinomycetota</taxon>
        <taxon>Actinomycetes</taxon>
        <taxon>Pseudonocardiales</taxon>
        <taxon>Pseudonocardiaceae</taxon>
        <taxon>Lentzea</taxon>
    </lineage>
</organism>
<reference evidence="8 9" key="1">
    <citation type="submission" date="2016-07" db="EMBL/GenBank/DDBJ databases">
        <title>Complete genome sequence of the Lentzea guizhouensis DHS C013.</title>
        <authorList>
            <person name="Cao C."/>
        </authorList>
    </citation>
    <scope>NUCLEOTIDE SEQUENCE [LARGE SCALE GENOMIC DNA]</scope>
    <source>
        <strain evidence="8 9">DHS C013</strain>
    </source>
</reference>
<dbReference type="GO" id="GO:0020037">
    <property type="term" value="F:heme binding"/>
    <property type="evidence" value="ECO:0007669"/>
    <property type="project" value="InterPro"/>
</dbReference>
<protein>
    <recommendedName>
        <fullName evidence="10">Cytochrome</fullName>
    </recommendedName>
</protein>
<dbReference type="PANTHER" id="PTHR46696">
    <property type="entry name" value="P450, PUTATIVE (EUROFUNG)-RELATED"/>
    <property type="match status" value="1"/>
</dbReference>
<dbReference type="RefSeq" id="WP_065918137.1">
    <property type="nucleotide sequence ID" value="NZ_CP016793.1"/>
</dbReference>
<keyword evidence="2 7" id="KW-0349">Heme</keyword>
<evidence type="ECO:0000256" key="4">
    <source>
        <dbReference type="ARBA" id="ARBA00023002"/>
    </source>
</evidence>
<name>A0A1B2HPY8_9PSEU</name>
<dbReference type="STRING" id="1586287.BBK82_30905"/>
<dbReference type="KEGG" id="led:BBK82_30905"/>
<keyword evidence="6 7" id="KW-0503">Monooxygenase</keyword>
<gene>
    <name evidence="8" type="ORF">BBK82_30905</name>
</gene>
<dbReference type="GO" id="GO:0005506">
    <property type="term" value="F:iron ion binding"/>
    <property type="evidence" value="ECO:0007669"/>
    <property type="project" value="InterPro"/>
</dbReference>
<proteinExistence type="inferred from homology"/>
<keyword evidence="5 7" id="KW-0408">Iron</keyword>
<keyword evidence="4 7" id="KW-0560">Oxidoreductase</keyword>
<comment type="similarity">
    <text evidence="1 7">Belongs to the cytochrome P450 family.</text>
</comment>
<evidence type="ECO:0000256" key="7">
    <source>
        <dbReference type="RuleBase" id="RU000461"/>
    </source>
</evidence>